<evidence type="ECO:0000256" key="6">
    <source>
        <dbReference type="SAM" id="Phobius"/>
    </source>
</evidence>
<organism evidence="7 8">
    <name type="scientific">Gossypium tomentosum</name>
    <name type="common">Hawaiian cotton</name>
    <name type="synonym">Gossypium sandvicense</name>
    <dbReference type="NCBI Taxonomy" id="34277"/>
    <lineage>
        <taxon>Eukaryota</taxon>
        <taxon>Viridiplantae</taxon>
        <taxon>Streptophyta</taxon>
        <taxon>Embryophyta</taxon>
        <taxon>Tracheophyta</taxon>
        <taxon>Spermatophyta</taxon>
        <taxon>Magnoliopsida</taxon>
        <taxon>eudicotyledons</taxon>
        <taxon>Gunneridae</taxon>
        <taxon>Pentapetalae</taxon>
        <taxon>rosids</taxon>
        <taxon>malvids</taxon>
        <taxon>Malvales</taxon>
        <taxon>Malvaceae</taxon>
        <taxon>Malvoideae</taxon>
        <taxon>Gossypium</taxon>
    </lineage>
</organism>
<keyword evidence="4 6" id="KW-1133">Transmembrane helix</keyword>
<dbReference type="InterPro" id="IPR000109">
    <property type="entry name" value="POT_fam"/>
</dbReference>
<evidence type="ECO:0000256" key="1">
    <source>
        <dbReference type="ARBA" id="ARBA00004141"/>
    </source>
</evidence>
<sequence>MGPLGESTATAAVQVNTWSGVVSLLSLLGVFVADTFLGRCRTIILASLLYILIVAFGQCGFKPCIQAFGADQFARQNLEECKVHNSFFNWWYFALCAATFVTLWILPDIQKNFSWVLGFGIPPVVIVVVLVVFILGTTTYGFCVKRNEKNPFLKIGRVFILAVRNWSTASSAIVADEEARGSLPTESFKKFMFLNKALLAPGGSKEQGNVCSIGEVEEANTVIRLAPIWATSLFYAVANAQTSTFFTKKSLYWETGRNYNASKNWTWNDSICHNNVNCCFSRDEEA</sequence>
<comment type="similarity">
    <text evidence="2">Belongs to the major facilitator superfamily. Proton-dependent oligopeptide transporter (POT/PTR) (TC 2.A.17) family.</text>
</comment>
<keyword evidence="5 6" id="KW-0472">Membrane</keyword>
<feature type="transmembrane region" description="Helical" evidence="6">
    <location>
        <begin position="44"/>
        <end position="68"/>
    </location>
</feature>
<keyword evidence="8" id="KW-1185">Reference proteome</keyword>
<proteinExistence type="inferred from homology"/>
<comment type="subcellular location">
    <subcellularLocation>
        <location evidence="1">Membrane</location>
        <topology evidence="1">Multi-pass membrane protein</topology>
    </subcellularLocation>
</comment>
<accession>A0A5D2L227</accession>
<dbReference type="Gene3D" id="1.20.1250.20">
    <property type="entry name" value="MFS general substrate transporter like domains"/>
    <property type="match status" value="1"/>
</dbReference>
<feature type="transmembrane region" description="Helical" evidence="6">
    <location>
        <begin position="20"/>
        <end position="37"/>
    </location>
</feature>
<keyword evidence="3 6" id="KW-0812">Transmembrane</keyword>
<gene>
    <name evidence="7" type="ORF">ES332_D05G304300v1</name>
</gene>
<feature type="transmembrane region" description="Helical" evidence="6">
    <location>
        <begin position="113"/>
        <end position="136"/>
    </location>
</feature>
<evidence type="ECO:0000256" key="3">
    <source>
        <dbReference type="ARBA" id="ARBA00022692"/>
    </source>
</evidence>
<reference evidence="7 8" key="1">
    <citation type="submission" date="2019-07" db="EMBL/GenBank/DDBJ databases">
        <title>WGS assembly of Gossypium tomentosum.</title>
        <authorList>
            <person name="Chen Z.J."/>
            <person name="Sreedasyam A."/>
            <person name="Ando A."/>
            <person name="Song Q."/>
            <person name="De L."/>
            <person name="Hulse-Kemp A."/>
            <person name="Ding M."/>
            <person name="Ye W."/>
            <person name="Kirkbride R."/>
            <person name="Jenkins J."/>
            <person name="Plott C."/>
            <person name="Lovell J."/>
            <person name="Lin Y.-M."/>
            <person name="Vaughn R."/>
            <person name="Liu B."/>
            <person name="Li W."/>
            <person name="Simpson S."/>
            <person name="Scheffler B."/>
            <person name="Saski C."/>
            <person name="Grover C."/>
            <person name="Hu G."/>
            <person name="Conover J."/>
            <person name="Carlson J."/>
            <person name="Shu S."/>
            <person name="Boston L."/>
            <person name="Williams M."/>
            <person name="Peterson D."/>
            <person name="Mcgee K."/>
            <person name="Jones D."/>
            <person name="Wendel J."/>
            <person name="Stelly D."/>
            <person name="Grimwood J."/>
            <person name="Schmutz J."/>
        </authorList>
    </citation>
    <scope>NUCLEOTIDE SEQUENCE [LARGE SCALE GENOMIC DNA]</scope>
    <source>
        <strain evidence="7">7179.01</strain>
    </source>
</reference>
<dbReference type="PANTHER" id="PTHR11654">
    <property type="entry name" value="OLIGOPEPTIDE TRANSPORTER-RELATED"/>
    <property type="match status" value="1"/>
</dbReference>
<evidence type="ECO:0008006" key="9">
    <source>
        <dbReference type="Google" id="ProtNLM"/>
    </source>
</evidence>
<dbReference type="EMBL" id="CM017627">
    <property type="protein sequence ID" value="TYH73099.1"/>
    <property type="molecule type" value="Genomic_DNA"/>
</dbReference>
<dbReference type="InterPro" id="IPR036259">
    <property type="entry name" value="MFS_trans_sf"/>
</dbReference>
<dbReference type="GO" id="GO:0022857">
    <property type="term" value="F:transmembrane transporter activity"/>
    <property type="evidence" value="ECO:0007669"/>
    <property type="project" value="InterPro"/>
</dbReference>
<dbReference type="SUPFAM" id="SSF103473">
    <property type="entry name" value="MFS general substrate transporter"/>
    <property type="match status" value="1"/>
</dbReference>
<name>A0A5D2L227_GOSTO</name>
<evidence type="ECO:0000313" key="7">
    <source>
        <dbReference type="EMBL" id="TYH73099.1"/>
    </source>
</evidence>
<protein>
    <recommendedName>
        <fullName evidence="9">Major facilitator superfamily (MFS) profile domain-containing protein</fullName>
    </recommendedName>
</protein>
<evidence type="ECO:0000256" key="2">
    <source>
        <dbReference type="ARBA" id="ARBA00005982"/>
    </source>
</evidence>
<evidence type="ECO:0000256" key="4">
    <source>
        <dbReference type="ARBA" id="ARBA00022989"/>
    </source>
</evidence>
<evidence type="ECO:0000313" key="8">
    <source>
        <dbReference type="Proteomes" id="UP000322667"/>
    </source>
</evidence>
<dbReference type="GO" id="GO:0016020">
    <property type="term" value="C:membrane"/>
    <property type="evidence" value="ECO:0007669"/>
    <property type="project" value="UniProtKB-SubCell"/>
</dbReference>
<feature type="transmembrane region" description="Helical" evidence="6">
    <location>
        <begin position="88"/>
        <end position="106"/>
    </location>
</feature>
<dbReference type="AlphaFoldDB" id="A0A5D2L227"/>
<dbReference type="Proteomes" id="UP000322667">
    <property type="component" value="Chromosome D05"/>
</dbReference>
<dbReference type="Pfam" id="PF00854">
    <property type="entry name" value="PTR2"/>
    <property type="match status" value="1"/>
</dbReference>
<evidence type="ECO:0000256" key="5">
    <source>
        <dbReference type="ARBA" id="ARBA00023136"/>
    </source>
</evidence>